<evidence type="ECO:0000313" key="11">
    <source>
        <dbReference type="Proteomes" id="UP001596455"/>
    </source>
</evidence>
<dbReference type="Pfam" id="PF04143">
    <property type="entry name" value="Sulf_transp"/>
    <property type="match status" value="1"/>
</dbReference>
<evidence type="ECO:0000256" key="5">
    <source>
        <dbReference type="ARBA" id="ARBA00022692"/>
    </source>
</evidence>
<feature type="transmembrane region" description="Helical" evidence="9">
    <location>
        <begin position="245"/>
        <end position="264"/>
    </location>
</feature>
<feature type="transmembrane region" description="Helical" evidence="9">
    <location>
        <begin position="196"/>
        <end position="215"/>
    </location>
</feature>
<comment type="subcellular location">
    <subcellularLocation>
        <location evidence="1">Cell inner membrane</location>
        <topology evidence="1">Multi-pass membrane protein</topology>
    </subcellularLocation>
</comment>
<dbReference type="InterPro" id="IPR007272">
    <property type="entry name" value="Sulf_transp_TsuA/YedE"/>
</dbReference>
<dbReference type="PANTHER" id="PTHR30574">
    <property type="entry name" value="INNER MEMBRANE PROTEIN YEDE"/>
    <property type="match status" value="1"/>
</dbReference>
<dbReference type="RefSeq" id="WP_382396340.1">
    <property type="nucleotide sequence ID" value="NZ_JBHTCQ010000004.1"/>
</dbReference>
<protein>
    <submittedName>
        <fullName evidence="10">YeeE/YedE family protein</fullName>
    </submittedName>
</protein>
<gene>
    <name evidence="10" type="ORF">ACFQQL_16950</name>
</gene>
<feature type="transmembrane region" description="Helical" evidence="9">
    <location>
        <begin position="148"/>
        <end position="165"/>
    </location>
</feature>
<sequence>MLLTGLLLGAALGYALQRSRFCVTTAFRDVFVARSTRWLTAFLLVIAVHALGLAILQTAGVVPAPSEPLALPATAVGALIFGVAIVLAAGCATGTYFRAGEGLVGSWIALAAYAVSAGAMKYGPLAELTGWARSATVPATTIHGTLGLSPWVLVVVLGAGVALLVHRNVSAAPRLAVATLPPRRTGLAHLLAERSWGAYPTAVGIGVLATIAWPLSIATGRESGLGITTPSANLATYLVTADPQLVDWGVFLVLGILLGSFVAAKASGEFRVRVPDATQATRSVVGGVGMGVGASLAGGCTIGNAMVETAQFTYQGWLSFALMLLGAGLGTRWFVLHGPRTAARTVATTSPTTTATA</sequence>
<proteinExistence type="inferred from homology"/>
<dbReference type="PANTHER" id="PTHR30574:SF1">
    <property type="entry name" value="SULPHUR TRANSPORT DOMAIN-CONTAINING PROTEIN"/>
    <property type="match status" value="1"/>
</dbReference>
<comment type="similarity">
    <text evidence="8">Belongs to the TsuA/YedE (TC 9.B.102) family.</text>
</comment>
<keyword evidence="6 9" id="KW-1133">Transmembrane helix</keyword>
<evidence type="ECO:0000256" key="3">
    <source>
        <dbReference type="ARBA" id="ARBA00022475"/>
    </source>
</evidence>
<evidence type="ECO:0000256" key="8">
    <source>
        <dbReference type="ARBA" id="ARBA00035655"/>
    </source>
</evidence>
<feature type="transmembrane region" description="Helical" evidence="9">
    <location>
        <begin position="317"/>
        <end position="335"/>
    </location>
</feature>
<feature type="transmembrane region" description="Helical" evidence="9">
    <location>
        <begin position="41"/>
        <end position="62"/>
    </location>
</feature>
<keyword evidence="5 9" id="KW-0812">Transmembrane</keyword>
<reference evidence="11" key="1">
    <citation type="journal article" date="2019" name="Int. J. Syst. Evol. Microbiol.">
        <title>The Global Catalogue of Microorganisms (GCM) 10K type strain sequencing project: providing services to taxonomists for standard genome sequencing and annotation.</title>
        <authorList>
            <consortium name="The Broad Institute Genomics Platform"/>
            <consortium name="The Broad Institute Genome Sequencing Center for Infectious Disease"/>
            <person name="Wu L."/>
            <person name="Ma J."/>
        </authorList>
    </citation>
    <scope>NUCLEOTIDE SEQUENCE [LARGE SCALE GENOMIC DNA]</scope>
    <source>
        <strain evidence="11">JCM 1490</strain>
    </source>
</reference>
<organism evidence="10 11">
    <name type="scientific">Georgenia alba</name>
    <dbReference type="NCBI Taxonomy" id="2233858"/>
    <lineage>
        <taxon>Bacteria</taxon>
        <taxon>Bacillati</taxon>
        <taxon>Actinomycetota</taxon>
        <taxon>Actinomycetes</taxon>
        <taxon>Micrococcales</taxon>
        <taxon>Bogoriellaceae</taxon>
        <taxon>Georgenia</taxon>
    </lineage>
</organism>
<keyword evidence="2" id="KW-0813">Transport</keyword>
<dbReference type="Proteomes" id="UP001596455">
    <property type="component" value="Unassembled WGS sequence"/>
</dbReference>
<accession>A0ABW2QBE8</accession>
<feature type="transmembrane region" description="Helical" evidence="9">
    <location>
        <begin position="284"/>
        <end position="305"/>
    </location>
</feature>
<comment type="caution">
    <text evidence="10">The sequence shown here is derived from an EMBL/GenBank/DDBJ whole genome shotgun (WGS) entry which is preliminary data.</text>
</comment>
<keyword evidence="4" id="KW-0997">Cell inner membrane</keyword>
<evidence type="ECO:0000256" key="4">
    <source>
        <dbReference type="ARBA" id="ARBA00022519"/>
    </source>
</evidence>
<keyword evidence="11" id="KW-1185">Reference proteome</keyword>
<keyword evidence="3" id="KW-1003">Cell membrane</keyword>
<dbReference type="EMBL" id="JBHTCQ010000004">
    <property type="protein sequence ID" value="MFC7406811.1"/>
    <property type="molecule type" value="Genomic_DNA"/>
</dbReference>
<evidence type="ECO:0000313" key="10">
    <source>
        <dbReference type="EMBL" id="MFC7406811.1"/>
    </source>
</evidence>
<evidence type="ECO:0000256" key="6">
    <source>
        <dbReference type="ARBA" id="ARBA00022989"/>
    </source>
</evidence>
<keyword evidence="7 9" id="KW-0472">Membrane</keyword>
<evidence type="ECO:0000256" key="7">
    <source>
        <dbReference type="ARBA" id="ARBA00023136"/>
    </source>
</evidence>
<feature type="transmembrane region" description="Helical" evidence="9">
    <location>
        <begin position="69"/>
        <end position="97"/>
    </location>
</feature>
<evidence type="ECO:0000256" key="2">
    <source>
        <dbReference type="ARBA" id="ARBA00022448"/>
    </source>
</evidence>
<evidence type="ECO:0000256" key="9">
    <source>
        <dbReference type="SAM" id="Phobius"/>
    </source>
</evidence>
<evidence type="ECO:0000256" key="1">
    <source>
        <dbReference type="ARBA" id="ARBA00004429"/>
    </source>
</evidence>
<name>A0ABW2QBE8_9MICO</name>